<feature type="compositionally biased region" description="Low complexity" evidence="1">
    <location>
        <begin position="84"/>
        <end position="113"/>
    </location>
</feature>
<evidence type="ECO:0000313" key="3">
    <source>
        <dbReference type="Proteomes" id="UP000075714"/>
    </source>
</evidence>
<dbReference type="OrthoDB" id="538904at2759"/>
<evidence type="ECO:0000256" key="1">
    <source>
        <dbReference type="SAM" id="MobiDB-lite"/>
    </source>
</evidence>
<gene>
    <name evidence="2" type="ORF">GPECTOR_32g476</name>
</gene>
<dbReference type="AlphaFoldDB" id="A0A150GDL2"/>
<feature type="region of interest" description="Disordered" evidence="1">
    <location>
        <begin position="84"/>
        <end position="116"/>
    </location>
</feature>
<keyword evidence="3" id="KW-1185">Reference proteome</keyword>
<protein>
    <submittedName>
        <fullName evidence="2">Uncharacterized protein</fullName>
    </submittedName>
</protein>
<name>A0A150GDL2_GONPE</name>
<dbReference type="EMBL" id="LSYV01000033">
    <property type="protein sequence ID" value="KXZ47863.1"/>
    <property type="molecule type" value="Genomic_DNA"/>
</dbReference>
<comment type="caution">
    <text evidence="2">The sequence shown here is derived from an EMBL/GenBank/DDBJ whole genome shotgun (WGS) entry which is preliminary data.</text>
</comment>
<dbReference type="Proteomes" id="UP000075714">
    <property type="component" value="Unassembled WGS sequence"/>
</dbReference>
<organism evidence="2 3">
    <name type="scientific">Gonium pectorale</name>
    <name type="common">Green alga</name>
    <dbReference type="NCBI Taxonomy" id="33097"/>
    <lineage>
        <taxon>Eukaryota</taxon>
        <taxon>Viridiplantae</taxon>
        <taxon>Chlorophyta</taxon>
        <taxon>core chlorophytes</taxon>
        <taxon>Chlorophyceae</taxon>
        <taxon>CS clade</taxon>
        <taxon>Chlamydomonadales</taxon>
        <taxon>Volvocaceae</taxon>
        <taxon>Gonium</taxon>
    </lineage>
</organism>
<proteinExistence type="predicted"/>
<reference evidence="3" key="1">
    <citation type="journal article" date="2016" name="Nat. Commun.">
        <title>The Gonium pectorale genome demonstrates co-option of cell cycle regulation during the evolution of multicellularity.</title>
        <authorList>
            <person name="Hanschen E.R."/>
            <person name="Marriage T.N."/>
            <person name="Ferris P.J."/>
            <person name="Hamaji T."/>
            <person name="Toyoda A."/>
            <person name="Fujiyama A."/>
            <person name="Neme R."/>
            <person name="Noguchi H."/>
            <person name="Minakuchi Y."/>
            <person name="Suzuki M."/>
            <person name="Kawai-Toyooka H."/>
            <person name="Smith D.R."/>
            <person name="Sparks H."/>
            <person name="Anderson J."/>
            <person name="Bakaric R."/>
            <person name="Luria V."/>
            <person name="Karger A."/>
            <person name="Kirschner M.W."/>
            <person name="Durand P.M."/>
            <person name="Michod R.E."/>
            <person name="Nozaki H."/>
            <person name="Olson B.J."/>
        </authorList>
    </citation>
    <scope>NUCLEOTIDE SEQUENCE [LARGE SCALE GENOMIC DNA]</scope>
    <source>
        <strain evidence="3">NIES-2863</strain>
    </source>
</reference>
<evidence type="ECO:0000313" key="2">
    <source>
        <dbReference type="EMBL" id="KXZ47863.1"/>
    </source>
</evidence>
<sequence>MCHHSPAQRQQLPQLLSALQRPGAAAQRLAALASLSVSYRDLSVLLCALDAREADRDPLLEPDPRVSASMAAAASELDQLGNLSARSTSTTASPASSSTPTTPSSSLSSSASAKPRRGTYLPLRDVTLIPDDKQVDGRSDAPEELRYSPTHMDKISCWAATQPTHIELSQQLQTGVKLFPPTEATYPTYVDFDAAMRLLAHHRSRKRMRLQRRLMRKQDKYQLKTWEHHPGEV</sequence>
<accession>A0A150GDL2</accession>